<comment type="caution">
    <text evidence="3">The sequence shown here is derived from an EMBL/GenBank/DDBJ whole genome shotgun (WGS) entry which is preliminary data.</text>
</comment>
<accession>A0A1W9KPX6</accession>
<reference evidence="3 4" key="1">
    <citation type="submission" date="2017-01" db="EMBL/GenBank/DDBJ databases">
        <title>Novel large sulfur bacteria in the metagenomes of groundwater-fed chemosynthetic microbial mats in the Lake Huron basin.</title>
        <authorList>
            <person name="Sharrar A.M."/>
            <person name="Flood B.E."/>
            <person name="Bailey J.V."/>
            <person name="Jones D.S."/>
            <person name="Biddanda B."/>
            <person name="Ruberg S.A."/>
            <person name="Marcus D.N."/>
            <person name="Dick G.J."/>
        </authorList>
    </citation>
    <scope>NUCLEOTIDE SEQUENCE [LARGE SCALE GENOMIC DNA]</scope>
    <source>
        <strain evidence="3">A7</strain>
    </source>
</reference>
<sequence length="103" mass="11145">MSAPEQLSFLPPPPFSPTWPRQHTLEDKALAELLAGRLIDHPAFEGDCGSWRLAAVVFNLRALGWPIDTIATPAPTEQRPGRTVALYRLPSKYAALALAGGAK</sequence>
<proteinExistence type="predicted"/>
<organism evidence="3 4">
    <name type="scientific">Rhodoferax ferrireducens</name>
    <dbReference type="NCBI Taxonomy" id="192843"/>
    <lineage>
        <taxon>Bacteria</taxon>
        <taxon>Pseudomonadati</taxon>
        <taxon>Pseudomonadota</taxon>
        <taxon>Betaproteobacteria</taxon>
        <taxon>Burkholderiales</taxon>
        <taxon>Comamonadaceae</taxon>
        <taxon>Rhodoferax</taxon>
    </lineage>
</organism>
<dbReference type="Proteomes" id="UP000192505">
    <property type="component" value="Unassembled WGS sequence"/>
</dbReference>
<dbReference type="AlphaFoldDB" id="A0A1W9KPX6"/>
<dbReference type="EMBL" id="MTEI01000020">
    <property type="protein sequence ID" value="OQW86214.1"/>
    <property type="molecule type" value="Genomic_DNA"/>
</dbReference>
<evidence type="ECO:0000259" key="2">
    <source>
        <dbReference type="Pfam" id="PF14090"/>
    </source>
</evidence>
<dbReference type="InterPro" id="IPR055245">
    <property type="entry name" value="HTH_proteobacteria"/>
</dbReference>
<feature type="region of interest" description="Disordered" evidence="1">
    <location>
        <begin position="1"/>
        <end position="21"/>
    </location>
</feature>
<dbReference type="Pfam" id="PF14090">
    <property type="entry name" value="HTH_39"/>
    <property type="match status" value="1"/>
</dbReference>
<evidence type="ECO:0000313" key="4">
    <source>
        <dbReference type="Proteomes" id="UP000192505"/>
    </source>
</evidence>
<name>A0A1W9KPX6_9BURK</name>
<evidence type="ECO:0000256" key="1">
    <source>
        <dbReference type="SAM" id="MobiDB-lite"/>
    </source>
</evidence>
<feature type="domain" description="Winged helix-turn-helix" evidence="2">
    <location>
        <begin position="52"/>
        <end position="89"/>
    </location>
</feature>
<evidence type="ECO:0000313" key="3">
    <source>
        <dbReference type="EMBL" id="OQW86214.1"/>
    </source>
</evidence>
<gene>
    <name evidence="3" type="ORF">BWK72_18335</name>
</gene>
<protein>
    <recommendedName>
        <fullName evidence="2">Winged helix-turn-helix domain-containing protein</fullName>
    </recommendedName>
</protein>